<organism evidence="11 12">
    <name type="scientific">Cucumis melo</name>
    <name type="common">Muskmelon</name>
    <dbReference type="NCBI Taxonomy" id="3656"/>
    <lineage>
        <taxon>Eukaryota</taxon>
        <taxon>Viridiplantae</taxon>
        <taxon>Streptophyta</taxon>
        <taxon>Embryophyta</taxon>
        <taxon>Tracheophyta</taxon>
        <taxon>Spermatophyta</taxon>
        <taxon>Magnoliopsida</taxon>
        <taxon>eudicotyledons</taxon>
        <taxon>Gunneridae</taxon>
        <taxon>Pentapetalae</taxon>
        <taxon>rosids</taxon>
        <taxon>fabids</taxon>
        <taxon>Cucurbitales</taxon>
        <taxon>Cucurbitaceae</taxon>
        <taxon>Benincaseae</taxon>
        <taxon>Cucumis</taxon>
    </lineage>
</organism>
<accession>A0A1S3BM18</accession>
<keyword evidence="5" id="KW-0571">Peptide transport</keyword>
<sequence length="760" mass="85162">MTGYHAADDVAPQYELKDGIHDDKNLSSFSIQGDGEENDCPIEEVRLTVPITDDPSEAALTFRTWFLGLISCCLLAFVNQFFGYRQNQLYISSVSAQIVALPLGKLMAATLPTKVIKLPIFNWSLSLNPGPFTLKEHVLITIFANCGSSSVYAVNIITIVKAFYHRNLHPAAALMLSMTTQMLGYGWAGIFRKVLVDSPYMWWPANLVQVSLFRALHEKEKRPRGGHTRLQFFLLIFISSFSYYLIPSYLFPSISCISIACLIWKDSIFAQQIGSGFYGLGIGSFGIDWSTVAAFLGSPLATPGFAIINILVGFFLIVYVMLPIAYWSNAYEAKRFPFISSHTFDSLGNPYNISRVLNSKTFDLDQVGYESYSKLYLSVFFAFSYGLSFATLTATISHVALFHGKTIWQLWKKTTTAMNQIGDVHTRIMKKNYKEVPQWWFHVILISMVALALYACEGFDKQLQLPWWGILLACGIALFFTLPIGIIQATTNMQPGLNVITELIIGYIYPGKPLANVAFKTYGYISMAQALSFVGDFKLGHYMKIPPRSMFIVQLVGTIVSSSVYFGTAWWLLTTIPNICDTEVLPEGSPWTCPGDDVFYNASIIWGVVGPLRMFTKYGVYGQMNWFFLIGLLAPLPIWLISLKFPEKKWIKLINMPIIIGATGGMPPARSVNYITWGIVGIFFNFYVYKKYKGWWARHNYILSAALDAGVAFMGIVIYFTLQSRDIFGPDWWGLEADDHCTLAKCPTAPGVVAKGCPVL</sequence>
<evidence type="ECO:0000256" key="4">
    <source>
        <dbReference type="ARBA" id="ARBA00022692"/>
    </source>
</evidence>
<comment type="subcellular location">
    <subcellularLocation>
        <location evidence="1">Membrane</location>
        <topology evidence="1">Multi-pass membrane protein</topology>
    </subcellularLocation>
</comment>
<dbReference type="GO" id="GO:0016020">
    <property type="term" value="C:membrane"/>
    <property type="evidence" value="ECO:0007669"/>
    <property type="project" value="UniProtKB-SubCell"/>
</dbReference>
<keyword evidence="11" id="KW-1185">Reference proteome</keyword>
<evidence type="ECO:0000256" key="5">
    <source>
        <dbReference type="ARBA" id="ARBA00022856"/>
    </source>
</evidence>
<feature type="transmembrane region" description="Helical" evidence="9">
    <location>
        <begin position="277"/>
        <end position="298"/>
    </location>
</feature>
<keyword evidence="7 9" id="KW-1133">Transmembrane helix</keyword>
<comment type="similarity">
    <text evidence="2">Belongs to the oligopeptide OPT transporter (TC 2.A.67.1) family.</text>
</comment>
<dbReference type="PANTHER" id="PTHR22601">
    <property type="entry name" value="ISP4 LIKE PROTEIN"/>
    <property type="match status" value="1"/>
</dbReference>
<dbReference type="InterPro" id="IPR004648">
    <property type="entry name" value="Oligpept_transpt"/>
</dbReference>
<feature type="transmembrane region" description="Helical" evidence="9">
    <location>
        <begin position="89"/>
        <end position="108"/>
    </location>
</feature>
<reference evidence="12" key="2">
    <citation type="submission" date="2025-04" db="UniProtKB">
        <authorList>
            <consortium name="RefSeq"/>
        </authorList>
    </citation>
    <scope>IDENTIFICATION</scope>
</reference>
<dbReference type="eggNOG" id="KOG2262">
    <property type="taxonomic scope" value="Eukaryota"/>
</dbReference>
<dbReference type="Gramene" id="MELO3C014110.2.1">
    <property type="protein sequence ID" value="MELO3C014110.2.1"/>
    <property type="gene ID" value="MELO3C014110.2"/>
</dbReference>
<dbReference type="GeneID" id="103491030"/>
<keyword evidence="8 9" id="KW-0472">Membrane</keyword>
<feature type="transmembrane region" description="Helical" evidence="9">
    <location>
        <begin position="551"/>
        <end position="573"/>
    </location>
</feature>
<dbReference type="NCBIfam" id="TIGR00727">
    <property type="entry name" value="ISP4_OPT"/>
    <property type="match status" value="1"/>
</dbReference>
<dbReference type="RefSeq" id="XP_008449039.1">
    <property type="nucleotide sequence ID" value="XM_008450817.2"/>
</dbReference>
<feature type="transmembrane region" description="Helical" evidence="9">
    <location>
        <begin position="650"/>
        <end position="666"/>
    </location>
</feature>
<dbReference type="Proteomes" id="UP001652600">
    <property type="component" value="Chromosome 6"/>
</dbReference>
<feature type="transmembrane region" description="Helical" evidence="9">
    <location>
        <begin position="624"/>
        <end position="643"/>
    </location>
</feature>
<keyword evidence="6" id="KW-0653">Protein transport</keyword>
<feature type="transmembrane region" description="Helical" evidence="9">
    <location>
        <begin position="701"/>
        <end position="722"/>
    </location>
</feature>
<keyword evidence="3" id="KW-0813">Transport</keyword>
<feature type="transmembrane region" description="Helical" evidence="9">
    <location>
        <begin position="62"/>
        <end position="82"/>
    </location>
</feature>
<feature type="transmembrane region" description="Helical" evidence="9">
    <location>
        <begin position="304"/>
        <end position="327"/>
    </location>
</feature>
<feature type="transmembrane region" description="Helical" evidence="9">
    <location>
        <begin position="228"/>
        <end position="246"/>
    </location>
</feature>
<dbReference type="GO" id="GO:0035673">
    <property type="term" value="F:oligopeptide transmembrane transporter activity"/>
    <property type="evidence" value="ECO:0007669"/>
    <property type="project" value="InterPro"/>
</dbReference>
<dbReference type="EnsemblPlants" id="MELO3C014110.2.1">
    <property type="protein sequence ID" value="MELO3C014110.2.1"/>
    <property type="gene ID" value="MELO3C014110.2"/>
</dbReference>
<evidence type="ECO:0000256" key="9">
    <source>
        <dbReference type="SAM" id="Phobius"/>
    </source>
</evidence>
<dbReference type="InParanoid" id="A0A1S3BM18"/>
<dbReference type="NCBIfam" id="TIGR00728">
    <property type="entry name" value="OPT_sfam"/>
    <property type="match status" value="1"/>
</dbReference>
<evidence type="ECO:0000256" key="7">
    <source>
        <dbReference type="ARBA" id="ARBA00022989"/>
    </source>
</evidence>
<proteinExistence type="inferred from homology"/>
<dbReference type="Pfam" id="PF03169">
    <property type="entry name" value="OPT"/>
    <property type="match status" value="1"/>
</dbReference>
<evidence type="ECO:0000313" key="10">
    <source>
        <dbReference type="EnsemblPlants" id="MELO3C014110.2.1"/>
    </source>
</evidence>
<feature type="transmembrane region" description="Helical" evidence="9">
    <location>
        <begin position="138"/>
        <end position="164"/>
    </location>
</feature>
<feature type="transmembrane region" description="Helical" evidence="9">
    <location>
        <begin position="375"/>
        <end position="401"/>
    </location>
</feature>
<dbReference type="InterPro" id="IPR004813">
    <property type="entry name" value="OPT"/>
</dbReference>
<feature type="transmembrane region" description="Helical" evidence="9">
    <location>
        <begin position="468"/>
        <end position="489"/>
    </location>
</feature>
<dbReference type="OrthoDB" id="9986677at2759"/>
<feature type="transmembrane region" description="Helical" evidence="9">
    <location>
        <begin position="171"/>
        <end position="188"/>
    </location>
</feature>
<feature type="transmembrane region" description="Helical" evidence="9">
    <location>
        <begin position="439"/>
        <end position="456"/>
    </location>
</feature>
<evidence type="ECO:0000313" key="12">
    <source>
        <dbReference type="RefSeq" id="XP_008449039.1"/>
    </source>
</evidence>
<name>A0A1S3BM18_CUCME</name>
<feature type="transmembrane region" description="Helical" evidence="9">
    <location>
        <begin position="672"/>
        <end position="689"/>
    </location>
</feature>
<dbReference type="GO" id="GO:0015031">
    <property type="term" value="P:protein transport"/>
    <property type="evidence" value="ECO:0007669"/>
    <property type="project" value="UniProtKB-KW"/>
</dbReference>
<evidence type="ECO:0000256" key="2">
    <source>
        <dbReference type="ARBA" id="ARBA00005484"/>
    </source>
</evidence>
<evidence type="ECO:0000256" key="1">
    <source>
        <dbReference type="ARBA" id="ARBA00004141"/>
    </source>
</evidence>
<evidence type="ECO:0000256" key="8">
    <source>
        <dbReference type="ARBA" id="ARBA00023136"/>
    </source>
</evidence>
<dbReference type="KEGG" id="cmo:103491030"/>
<evidence type="ECO:0000256" key="3">
    <source>
        <dbReference type="ARBA" id="ARBA00022448"/>
    </source>
</evidence>
<dbReference type="AlphaFoldDB" id="A0A1S3BM18"/>
<evidence type="ECO:0000256" key="6">
    <source>
        <dbReference type="ARBA" id="ARBA00022927"/>
    </source>
</evidence>
<gene>
    <name evidence="12" type="primary">LOC103491030</name>
    <name evidence="10" type="synonym">103491030</name>
</gene>
<evidence type="ECO:0000313" key="11">
    <source>
        <dbReference type="Proteomes" id="UP001652600"/>
    </source>
</evidence>
<reference evidence="10" key="1">
    <citation type="submission" date="2023-03" db="UniProtKB">
        <authorList>
            <consortium name="EnsemblPlants"/>
        </authorList>
    </citation>
    <scope>IDENTIFICATION</scope>
</reference>
<protein>
    <submittedName>
        <fullName evidence="12">Oligopeptide transporter 5-like</fullName>
    </submittedName>
</protein>
<keyword evidence="4 9" id="KW-0812">Transmembrane</keyword>